<evidence type="ECO:0000313" key="11">
    <source>
        <dbReference type="Proteomes" id="UP001267426"/>
    </source>
</evidence>
<evidence type="ECO:0000259" key="9">
    <source>
        <dbReference type="Pfam" id="PF01435"/>
    </source>
</evidence>
<dbReference type="InterPro" id="IPR001915">
    <property type="entry name" value="Peptidase_M48"/>
</dbReference>
<keyword evidence="8" id="KW-0732">Signal</keyword>
<comment type="cofactor">
    <cofactor evidence="6">
        <name>Zn(2+)</name>
        <dbReference type="ChEBI" id="CHEBI:29105"/>
    </cofactor>
    <text evidence="6">Binds 1 zinc ion per subunit.</text>
</comment>
<evidence type="ECO:0000256" key="5">
    <source>
        <dbReference type="ARBA" id="ARBA00023049"/>
    </source>
</evidence>
<organism evidence="10 11">
    <name type="scientific">Rubrivirga litoralis</name>
    <dbReference type="NCBI Taxonomy" id="3075598"/>
    <lineage>
        <taxon>Bacteria</taxon>
        <taxon>Pseudomonadati</taxon>
        <taxon>Rhodothermota</taxon>
        <taxon>Rhodothermia</taxon>
        <taxon>Rhodothermales</taxon>
        <taxon>Rubricoccaceae</taxon>
        <taxon>Rubrivirga</taxon>
    </lineage>
</organism>
<dbReference type="InterPro" id="IPR051156">
    <property type="entry name" value="Mito/Outer_Membr_Metalloprot"/>
</dbReference>
<evidence type="ECO:0000256" key="8">
    <source>
        <dbReference type="SAM" id="SignalP"/>
    </source>
</evidence>
<feature type="domain" description="Peptidase M48" evidence="9">
    <location>
        <begin position="62"/>
        <end position="239"/>
    </location>
</feature>
<feature type="signal peptide" evidence="8">
    <location>
        <begin position="1"/>
        <end position="21"/>
    </location>
</feature>
<comment type="caution">
    <text evidence="10">The sequence shown here is derived from an EMBL/GenBank/DDBJ whole genome shotgun (WGS) entry which is preliminary data.</text>
</comment>
<feature type="region of interest" description="Disordered" evidence="7">
    <location>
        <begin position="235"/>
        <end position="259"/>
    </location>
</feature>
<dbReference type="CDD" id="cd07333">
    <property type="entry name" value="M48C_bepA_like"/>
    <property type="match status" value="1"/>
</dbReference>
<dbReference type="PANTHER" id="PTHR22726">
    <property type="entry name" value="METALLOENDOPEPTIDASE OMA1"/>
    <property type="match status" value="1"/>
</dbReference>
<comment type="similarity">
    <text evidence="6">Belongs to the peptidase M48 family.</text>
</comment>
<evidence type="ECO:0000256" key="3">
    <source>
        <dbReference type="ARBA" id="ARBA00022801"/>
    </source>
</evidence>
<dbReference type="PANTHER" id="PTHR22726:SF1">
    <property type="entry name" value="METALLOENDOPEPTIDASE OMA1, MITOCHONDRIAL"/>
    <property type="match status" value="1"/>
</dbReference>
<proteinExistence type="inferred from homology"/>
<keyword evidence="2" id="KW-0479">Metal-binding</keyword>
<dbReference type="RefSeq" id="WP_311661188.1">
    <property type="nucleotide sequence ID" value="NZ_JAVRHT010000001.1"/>
</dbReference>
<dbReference type="Proteomes" id="UP001267426">
    <property type="component" value="Unassembled WGS sequence"/>
</dbReference>
<keyword evidence="5 6" id="KW-0482">Metalloprotease</keyword>
<name>A0ABU3BLQ4_9BACT</name>
<feature type="chain" id="PRO_5045253240" evidence="8">
    <location>
        <begin position="22"/>
        <end position="271"/>
    </location>
</feature>
<evidence type="ECO:0000313" key="10">
    <source>
        <dbReference type="EMBL" id="MDT0630222.1"/>
    </source>
</evidence>
<keyword evidence="3 6" id="KW-0378">Hydrolase</keyword>
<keyword evidence="1 6" id="KW-0645">Protease</keyword>
<evidence type="ECO:0000256" key="7">
    <source>
        <dbReference type="SAM" id="MobiDB-lite"/>
    </source>
</evidence>
<accession>A0ABU3BLQ4</accession>
<keyword evidence="11" id="KW-1185">Reference proteome</keyword>
<evidence type="ECO:0000256" key="2">
    <source>
        <dbReference type="ARBA" id="ARBA00022723"/>
    </source>
</evidence>
<dbReference type="EMBL" id="JAVRHT010000001">
    <property type="protein sequence ID" value="MDT0630222.1"/>
    <property type="molecule type" value="Genomic_DNA"/>
</dbReference>
<protein>
    <submittedName>
        <fullName evidence="10">M48 family metallopeptidase</fullName>
    </submittedName>
</protein>
<evidence type="ECO:0000256" key="1">
    <source>
        <dbReference type="ARBA" id="ARBA00022670"/>
    </source>
</evidence>
<dbReference type="Pfam" id="PF01435">
    <property type="entry name" value="Peptidase_M48"/>
    <property type="match status" value="1"/>
</dbReference>
<reference evidence="10 11" key="1">
    <citation type="submission" date="2023-09" db="EMBL/GenBank/DDBJ databases">
        <authorList>
            <person name="Rey-Velasco X."/>
        </authorList>
    </citation>
    <scope>NUCLEOTIDE SEQUENCE [LARGE SCALE GENOMIC DNA]</scope>
    <source>
        <strain evidence="10 11">F394</strain>
    </source>
</reference>
<evidence type="ECO:0000256" key="4">
    <source>
        <dbReference type="ARBA" id="ARBA00022833"/>
    </source>
</evidence>
<dbReference type="Gene3D" id="3.30.2010.10">
    <property type="entry name" value="Metalloproteases ('zincins'), catalytic domain"/>
    <property type="match status" value="1"/>
</dbReference>
<sequence>MRRAAASVLLAVLLVPGCTCASDSVNRGDLNLVSLDDEWSLGRDLAAEVDAQVRPLPDPVVQGYVDRLGEALVAQTEMADRDWTFTVLDDPAVNAFALPGGHVYVHAGLIAAAGGPDELASVVAHEVAHGVARHSTERMVKAQGVSWVAGLVLGDNPGLVRQVAAGLVGRGALARFSRSDEAEADRLGLDYLAAAGYDPDGQAAMFETLVALRARRPLRFERWFQSHPLGEDRVEAAEAAAEALPSPPPRPDEDAAFEDVQRRVRPFVSSR</sequence>
<gene>
    <name evidence="10" type="ORF">RM540_00540</name>
</gene>
<keyword evidence="4 6" id="KW-0862">Zinc</keyword>
<evidence type="ECO:0000256" key="6">
    <source>
        <dbReference type="RuleBase" id="RU003983"/>
    </source>
</evidence>